<feature type="transmembrane region" description="Helical" evidence="2">
    <location>
        <begin position="26"/>
        <end position="47"/>
    </location>
</feature>
<dbReference type="Proteomes" id="UP000237983">
    <property type="component" value="Unassembled WGS sequence"/>
</dbReference>
<organism evidence="3 4">
    <name type="scientific">Glaciihabitans tibetensis</name>
    <dbReference type="NCBI Taxonomy" id="1266600"/>
    <lineage>
        <taxon>Bacteria</taxon>
        <taxon>Bacillati</taxon>
        <taxon>Actinomycetota</taxon>
        <taxon>Actinomycetes</taxon>
        <taxon>Micrococcales</taxon>
        <taxon>Microbacteriaceae</taxon>
        <taxon>Glaciihabitans</taxon>
    </lineage>
</organism>
<gene>
    <name evidence="3" type="ORF">B0I08_101592</name>
</gene>
<dbReference type="Pfam" id="PF11298">
    <property type="entry name" value="DUF3099"/>
    <property type="match status" value="1"/>
</dbReference>
<keyword evidence="4" id="KW-1185">Reference proteome</keyword>
<keyword evidence="2" id="KW-0472">Membrane</keyword>
<protein>
    <recommendedName>
        <fullName evidence="5">DUF3099 family protein</fullName>
    </recommendedName>
</protein>
<feature type="compositionally biased region" description="Polar residues" evidence="1">
    <location>
        <begin position="1"/>
        <end position="14"/>
    </location>
</feature>
<keyword evidence="2" id="KW-1133">Transmembrane helix</keyword>
<sequence length="99" mass="10908">MQMKKQPQQSITSLPPSPDQERRSRVVKYSVAMGVRLVCFMLCFVVQGWWLVALLVAAIVLPYIAVVLANTIAPDERTVVARPGSIVRYAQPTPPGDGE</sequence>
<evidence type="ECO:0000313" key="3">
    <source>
        <dbReference type="EMBL" id="PRY70456.1"/>
    </source>
</evidence>
<evidence type="ECO:0000256" key="2">
    <source>
        <dbReference type="SAM" id="Phobius"/>
    </source>
</evidence>
<evidence type="ECO:0000256" key="1">
    <source>
        <dbReference type="SAM" id="MobiDB-lite"/>
    </source>
</evidence>
<dbReference type="EMBL" id="PVTL01000001">
    <property type="protein sequence ID" value="PRY70456.1"/>
    <property type="molecule type" value="Genomic_DNA"/>
</dbReference>
<reference evidence="3 4" key="1">
    <citation type="submission" date="2018-03" db="EMBL/GenBank/DDBJ databases">
        <title>Genomic Encyclopedia of Type Strains, Phase III (KMG-III): the genomes of soil and plant-associated and newly described type strains.</title>
        <authorList>
            <person name="Whitman W."/>
        </authorList>
    </citation>
    <scope>NUCLEOTIDE SEQUENCE [LARGE SCALE GENOMIC DNA]</scope>
    <source>
        <strain evidence="3 4">CGMCC 1.12484</strain>
    </source>
</reference>
<accession>A0A2T0VJQ0</accession>
<evidence type="ECO:0000313" key="4">
    <source>
        <dbReference type="Proteomes" id="UP000237983"/>
    </source>
</evidence>
<comment type="caution">
    <text evidence="3">The sequence shown here is derived from an EMBL/GenBank/DDBJ whole genome shotgun (WGS) entry which is preliminary data.</text>
</comment>
<dbReference type="InterPro" id="IPR021449">
    <property type="entry name" value="DUF3099"/>
</dbReference>
<feature type="region of interest" description="Disordered" evidence="1">
    <location>
        <begin position="1"/>
        <end position="23"/>
    </location>
</feature>
<proteinExistence type="predicted"/>
<feature type="transmembrane region" description="Helical" evidence="2">
    <location>
        <begin position="53"/>
        <end position="73"/>
    </location>
</feature>
<name>A0A2T0VJQ0_9MICO</name>
<dbReference type="AlphaFoldDB" id="A0A2T0VJQ0"/>
<keyword evidence="2" id="KW-0812">Transmembrane</keyword>
<evidence type="ECO:0008006" key="5">
    <source>
        <dbReference type="Google" id="ProtNLM"/>
    </source>
</evidence>